<evidence type="ECO:0000256" key="8">
    <source>
        <dbReference type="ARBA" id="ARBA00022898"/>
    </source>
</evidence>
<accession>A0A1R4J7L0</accession>
<dbReference type="Gene3D" id="3.90.1150.10">
    <property type="entry name" value="Aspartate Aminotransferase, domain 1"/>
    <property type="match status" value="1"/>
</dbReference>
<dbReference type="EMBL" id="FUKO01000019">
    <property type="protein sequence ID" value="SJN28037.1"/>
    <property type="molecule type" value="Genomic_DNA"/>
</dbReference>
<evidence type="ECO:0000313" key="14">
    <source>
        <dbReference type="Proteomes" id="UP000196320"/>
    </source>
</evidence>
<evidence type="ECO:0000256" key="6">
    <source>
        <dbReference type="ARBA" id="ARBA00022563"/>
    </source>
</evidence>
<name>A0A1R4J7L0_9MICO</name>
<organism evidence="13 14">
    <name type="scientific">Microbacterium esteraromaticum</name>
    <dbReference type="NCBI Taxonomy" id="57043"/>
    <lineage>
        <taxon>Bacteria</taxon>
        <taxon>Bacillati</taxon>
        <taxon>Actinomycetota</taxon>
        <taxon>Actinomycetes</taxon>
        <taxon>Micrococcales</taxon>
        <taxon>Microbacteriaceae</taxon>
        <taxon>Microbacterium</taxon>
    </lineage>
</organism>
<evidence type="ECO:0000256" key="3">
    <source>
        <dbReference type="ARBA" id="ARBA00006376"/>
    </source>
</evidence>
<keyword evidence="14" id="KW-1185">Reference proteome</keyword>
<keyword evidence="13" id="KW-0489">Methyltransferase</keyword>
<dbReference type="SUPFAM" id="SSF53383">
    <property type="entry name" value="PLP-dependent transferases"/>
    <property type="match status" value="1"/>
</dbReference>
<evidence type="ECO:0000256" key="4">
    <source>
        <dbReference type="ARBA" id="ARBA00011738"/>
    </source>
</evidence>
<dbReference type="InterPro" id="IPR015422">
    <property type="entry name" value="PyrdxlP-dep_Trfase_small"/>
</dbReference>
<comment type="function">
    <text evidence="9">Catalyzes the reversible interconversion of serine and glycine with tetrahydrofolate (THF) serving as the one-carbon carrier. This reaction serves as the major source of one-carbon groups required for the biosynthesis of purines, thymidylate, methionine, and other important biomolecules. Also exhibits THF-independent aldolase activity toward beta-hydroxyamino acids, producing glycine and aldehydes, via a retro-aldol mechanism. Thus, is able to catalyze the cleavage of L-allo-threonine.</text>
</comment>
<dbReference type="Gene3D" id="3.40.640.10">
    <property type="entry name" value="Type I PLP-dependent aspartate aminotransferase-like (Major domain)"/>
    <property type="match status" value="1"/>
</dbReference>
<dbReference type="GO" id="GO:0042803">
    <property type="term" value="F:protein homodimerization activity"/>
    <property type="evidence" value="ECO:0007669"/>
    <property type="project" value="UniProtKB-ARBA"/>
</dbReference>
<feature type="binding site" evidence="10">
    <location>
        <position position="123"/>
    </location>
    <ligand>
        <name>(6S)-5,6,7,8-tetrahydrofolate</name>
        <dbReference type="ChEBI" id="CHEBI:57453"/>
    </ligand>
</feature>
<evidence type="ECO:0000259" key="12">
    <source>
        <dbReference type="Pfam" id="PF00464"/>
    </source>
</evidence>
<evidence type="ECO:0000313" key="13">
    <source>
        <dbReference type="EMBL" id="SJN28037.1"/>
    </source>
</evidence>
<dbReference type="InterPro" id="IPR049943">
    <property type="entry name" value="Ser_HO-MeTrfase-like"/>
</dbReference>
<feature type="binding site" evidence="10">
    <location>
        <begin position="127"/>
        <end position="129"/>
    </location>
    <ligand>
        <name>(6S)-5,6,7,8-tetrahydrofolate</name>
        <dbReference type="ChEBI" id="CHEBI:57453"/>
    </ligand>
</feature>
<dbReference type="InterPro" id="IPR001085">
    <property type="entry name" value="Ser_HO-MeTrfase"/>
</dbReference>
<dbReference type="InterPro" id="IPR019798">
    <property type="entry name" value="Ser_HO-MeTrfase_PLP_BS"/>
</dbReference>
<dbReference type="InterPro" id="IPR015424">
    <property type="entry name" value="PyrdxlP-dep_Trfase"/>
</dbReference>
<dbReference type="PIRSF" id="PIRSF000412">
    <property type="entry name" value="SHMT"/>
    <property type="match status" value="1"/>
</dbReference>
<feature type="domain" description="Serine hydroxymethyltransferase-like" evidence="12">
    <location>
        <begin position="10"/>
        <end position="392"/>
    </location>
</feature>
<keyword evidence="10" id="KW-0028">Amino-acid biosynthesis</keyword>
<sequence>MTDRYFDAPLSEVDPEIADVLERELNRQRTYLEMIASENFVPVSVLQSQGSVLTNKYAEGYPGRRYYGGCEEVDVAESLAIERAKSLFGSAFANVQPHSGASANAAVLHAIARPGDTLLGLSLDHGGHLTHGMKINFSGRLYDIVAYGVDAETSRVDMDEVRALALEHKPKVIIAGWSAYPRQLDFEAFRAIADEVGALLWVDMAHFAGLVAAGLHPNPVPHAHVVSSTVHKTIGGPRSGFILTNDADIAKKINSAVFPGQQGGPLMHVIAAKATAFKLAATPEFAERQQRVLSGASILADRLSQQDVKDAGIAVRSGGTDVHLVLVDLRDAEIDGKQAEDLLHEIHITVNRNAVPNDPRPPMVTSGLRIGTPALATRGFGDAEFTEVADVIALALLPGADVEALRARVDALATAFPLYPGLSQ</sequence>
<dbReference type="RefSeq" id="WP_087130521.1">
    <property type="nucleotide sequence ID" value="NZ_FUKO01000019.1"/>
</dbReference>
<evidence type="ECO:0000256" key="5">
    <source>
        <dbReference type="ARBA" id="ARBA00022490"/>
    </source>
</evidence>
<dbReference type="InterPro" id="IPR015421">
    <property type="entry name" value="PyrdxlP-dep_Trfase_major"/>
</dbReference>
<dbReference type="GO" id="GO:0004372">
    <property type="term" value="F:glycine hydroxymethyltransferase activity"/>
    <property type="evidence" value="ECO:0007669"/>
    <property type="project" value="UniProtKB-UniRule"/>
</dbReference>
<dbReference type="NCBIfam" id="NF000586">
    <property type="entry name" value="PRK00011.1"/>
    <property type="match status" value="1"/>
</dbReference>
<dbReference type="GO" id="GO:0030170">
    <property type="term" value="F:pyridoxal phosphate binding"/>
    <property type="evidence" value="ECO:0007669"/>
    <property type="project" value="UniProtKB-UniRule"/>
</dbReference>
<dbReference type="GO" id="GO:0035999">
    <property type="term" value="P:tetrahydrofolate interconversion"/>
    <property type="evidence" value="ECO:0007669"/>
    <property type="project" value="UniProtKB-UniRule"/>
</dbReference>
<evidence type="ECO:0000256" key="2">
    <source>
        <dbReference type="ARBA" id="ARBA00004496"/>
    </source>
</evidence>
<evidence type="ECO:0000256" key="7">
    <source>
        <dbReference type="ARBA" id="ARBA00022679"/>
    </source>
</evidence>
<dbReference type="Proteomes" id="UP000196320">
    <property type="component" value="Unassembled WGS sequence"/>
</dbReference>
<dbReference type="AlphaFoldDB" id="A0A1R4J7L0"/>
<comment type="subunit">
    <text evidence="4 10">Homodimer.</text>
</comment>
<dbReference type="OrthoDB" id="9803846at2"/>
<comment type="similarity">
    <text evidence="3 10">Belongs to the SHMT family.</text>
</comment>
<comment type="cofactor">
    <cofactor evidence="1 10 11">
        <name>pyridoxal 5'-phosphate</name>
        <dbReference type="ChEBI" id="CHEBI:597326"/>
    </cofactor>
</comment>
<dbReference type="Pfam" id="PF00464">
    <property type="entry name" value="SHMT"/>
    <property type="match status" value="1"/>
</dbReference>
<dbReference type="PROSITE" id="PS00096">
    <property type="entry name" value="SHMT"/>
    <property type="match status" value="1"/>
</dbReference>
<dbReference type="UniPathway" id="UPA00193"/>
<reference evidence="13 14" key="1">
    <citation type="submission" date="2017-02" db="EMBL/GenBank/DDBJ databases">
        <authorList>
            <person name="Peterson S.W."/>
        </authorList>
    </citation>
    <scope>NUCLEOTIDE SEQUENCE [LARGE SCALE GENOMIC DNA]</scope>
    <source>
        <strain evidence="13 14">B Mb 05.01</strain>
    </source>
</reference>
<feature type="site" description="Plays an important role in substrate specificity" evidence="10">
    <location>
        <position position="231"/>
    </location>
</feature>
<keyword evidence="5 10" id="KW-0963">Cytoplasm</keyword>
<keyword evidence="8 10" id="KW-0663">Pyridoxal phosphate</keyword>
<comment type="pathway">
    <text evidence="10">One-carbon metabolism; tetrahydrofolate interconversion.</text>
</comment>
<evidence type="ECO:0000256" key="9">
    <source>
        <dbReference type="ARBA" id="ARBA00054606"/>
    </source>
</evidence>
<dbReference type="CDD" id="cd00378">
    <property type="entry name" value="SHMT"/>
    <property type="match status" value="1"/>
</dbReference>
<dbReference type="PANTHER" id="PTHR11680:SF35">
    <property type="entry name" value="SERINE HYDROXYMETHYLTRANSFERASE 1"/>
    <property type="match status" value="1"/>
</dbReference>
<comment type="catalytic activity">
    <reaction evidence="10">
        <text>(6R)-5,10-methylene-5,6,7,8-tetrahydrofolate + glycine + H2O = (6S)-5,6,7,8-tetrahydrofolate + L-serine</text>
        <dbReference type="Rhea" id="RHEA:15481"/>
        <dbReference type="ChEBI" id="CHEBI:15377"/>
        <dbReference type="ChEBI" id="CHEBI:15636"/>
        <dbReference type="ChEBI" id="CHEBI:33384"/>
        <dbReference type="ChEBI" id="CHEBI:57305"/>
        <dbReference type="ChEBI" id="CHEBI:57453"/>
        <dbReference type="EC" id="2.1.2.1"/>
    </reaction>
</comment>
<dbReference type="PANTHER" id="PTHR11680">
    <property type="entry name" value="SERINE HYDROXYMETHYLTRANSFERASE"/>
    <property type="match status" value="1"/>
</dbReference>
<evidence type="ECO:0000256" key="11">
    <source>
        <dbReference type="PIRSR" id="PIRSR000412-50"/>
    </source>
</evidence>
<evidence type="ECO:0000256" key="1">
    <source>
        <dbReference type="ARBA" id="ARBA00001933"/>
    </source>
</evidence>
<dbReference type="InterPro" id="IPR039429">
    <property type="entry name" value="SHMT-like_dom"/>
</dbReference>
<gene>
    <name evidence="10" type="primary">glyA</name>
    <name evidence="13" type="ORF">FM104_05855</name>
</gene>
<dbReference type="GO" id="GO:0032259">
    <property type="term" value="P:methylation"/>
    <property type="evidence" value="ECO:0007669"/>
    <property type="project" value="UniProtKB-KW"/>
</dbReference>
<dbReference type="EC" id="2.1.2.1" evidence="10"/>
<feature type="modified residue" description="N6-(pyridoxal phosphate)lysine" evidence="10 11">
    <location>
        <position position="232"/>
    </location>
</feature>
<protein>
    <recommendedName>
        <fullName evidence="10">Serine hydroxymethyltransferase</fullName>
        <shortName evidence="10">SHMT</shortName>
        <shortName evidence="10">Serine methylase</shortName>
        <ecNumber evidence="10">2.1.2.1</ecNumber>
    </recommendedName>
</protein>
<dbReference type="GO" id="GO:0005829">
    <property type="term" value="C:cytosol"/>
    <property type="evidence" value="ECO:0007669"/>
    <property type="project" value="TreeGrafter"/>
</dbReference>
<keyword evidence="6 10" id="KW-0554">One-carbon metabolism</keyword>
<dbReference type="HAMAP" id="MF_00051">
    <property type="entry name" value="SHMT"/>
    <property type="match status" value="1"/>
</dbReference>
<dbReference type="UniPathway" id="UPA00288">
    <property type="reaction ID" value="UER01023"/>
</dbReference>
<dbReference type="GO" id="GO:0008168">
    <property type="term" value="F:methyltransferase activity"/>
    <property type="evidence" value="ECO:0007669"/>
    <property type="project" value="UniProtKB-KW"/>
</dbReference>
<dbReference type="GO" id="GO:0019264">
    <property type="term" value="P:glycine biosynthetic process from serine"/>
    <property type="evidence" value="ECO:0007669"/>
    <property type="project" value="UniProtKB-UniRule"/>
</dbReference>
<keyword evidence="7 10" id="KW-0808">Transferase</keyword>
<comment type="pathway">
    <text evidence="10">Amino-acid biosynthesis; glycine biosynthesis; glycine from L-serine: step 1/1.</text>
</comment>
<evidence type="ECO:0000256" key="10">
    <source>
        <dbReference type="HAMAP-Rule" id="MF_00051"/>
    </source>
</evidence>
<proteinExistence type="inferred from homology"/>
<comment type="caution">
    <text evidence="10">Lacks conserved residue(s) required for the propagation of feature annotation.</text>
</comment>
<dbReference type="FunFam" id="3.40.640.10:FF:000001">
    <property type="entry name" value="Serine hydroxymethyltransferase"/>
    <property type="match status" value="1"/>
</dbReference>
<comment type="subcellular location">
    <subcellularLocation>
        <location evidence="2 10">Cytoplasm</location>
    </subcellularLocation>
</comment>